<sequence length="353" mass="36519">MSKALGRPGGACQHDVVTKISKGEDLPAPGQSGQAGPVPLEIPHGAVGKSPGPGSDTDSGPSLGAGPNAGVGPGSGTSTHRGAGSGPASASEGASDGSESGTPGKDRARPPLRIDLADGGRWAGLIAPSPAPSAGTAAVAGILGGEFEDIAYVGRGDAKFAMEETPPPGYVLVDVARTGSGIFWMDSLDWNGKEAVHLGRSFAPHRFDRRVMWCDNLYPLRFRVQCDSQDEWVVVIRPLSAVRTLGEGATGRGSDVLLHTGPAGELVSRMRSAEGSGWLRIEGHKPRRPGAPAPYPDTLASETGRRPKDARALPSGPLVLAVVEGDGDWSLEVRPARPAEEKKPGLWNRLLGR</sequence>
<dbReference type="eggNOG" id="ENOG5032086">
    <property type="taxonomic scope" value="Bacteria"/>
</dbReference>
<dbReference type="PATRIC" id="fig|1214101.3.peg.815"/>
<dbReference type="HOGENOM" id="CLU_785058_0_0_11"/>
<reference evidence="2 3" key="1">
    <citation type="journal article" date="2012" name="J. Bacteriol.">
        <title>Genome sequence of the bacterium Streptomyces davawensis JCM 4913 and heterologous production of the unique antibiotic roseoflavin.</title>
        <authorList>
            <person name="Jankowitsch F."/>
            <person name="Schwarz J."/>
            <person name="Ruckert C."/>
            <person name="Gust B."/>
            <person name="Szczepanowski R."/>
            <person name="Blom J."/>
            <person name="Pelzer S."/>
            <person name="Kalinowski J."/>
            <person name="Mack M."/>
        </authorList>
    </citation>
    <scope>NUCLEOTIDE SEQUENCE [LARGE SCALE GENOMIC DNA]</scope>
    <source>
        <strain evidence="3">DSM 101723 / JCM 4913 / KCC S-0913 / 768</strain>
    </source>
</reference>
<feature type="region of interest" description="Disordered" evidence="1">
    <location>
        <begin position="1"/>
        <end position="113"/>
    </location>
</feature>
<evidence type="ECO:0000313" key="3">
    <source>
        <dbReference type="Proteomes" id="UP000008043"/>
    </source>
</evidence>
<feature type="region of interest" description="Disordered" evidence="1">
    <location>
        <begin position="282"/>
        <end position="313"/>
    </location>
</feature>
<dbReference type="EMBL" id="HE971709">
    <property type="protein sequence ID" value="CCK25183.1"/>
    <property type="molecule type" value="Genomic_DNA"/>
</dbReference>
<protein>
    <submittedName>
        <fullName evidence="2">Uncharacterized protein</fullName>
    </submittedName>
</protein>
<feature type="compositionally biased region" description="Low complexity" evidence="1">
    <location>
        <begin position="86"/>
        <end position="101"/>
    </location>
</feature>
<feature type="region of interest" description="Disordered" evidence="1">
    <location>
        <begin position="334"/>
        <end position="353"/>
    </location>
</feature>
<keyword evidence="3" id="KW-1185">Reference proteome</keyword>
<name>K4QVX1_STRDJ</name>
<dbReference type="KEGG" id="sdv:BN159_0804"/>
<evidence type="ECO:0000313" key="2">
    <source>
        <dbReference type="EMBL" id="CCK25183.1"/>
    </source>
</evidence>
<dbReference type="STRING" id="1214101.BN159_0804"/>
<gene>
    <name evidence="2" type="ORF">BN159_0804</name>
</gene>
<organism evidence="2 3">
    <name type="scientific">Streptomyces davaonensis (strain DSM 101723 / JCM 4913 / KCC S-0913 / 768)</name>
    <dbReference type="NCBI Taxonomy" id="1214101"/>
    <lineage>
        <taxon>Bacteria</taxon>
        <taxon>Bacillati</taxon>
        <taxon>Actinomycetota</taxon>
        <taxon>Actinomycetes</taxon>
        <taxon>Kitasatosporales</taxon>
        <taxon>Streptomycetaceae</taxon>
        <taxon>Streptomyces</taxon>
    </lineage>
</organism>
<evidence type="ECO:0000256" key="1">
    <source>
        <dbReference type="SAM" id="MobiDB-lite"/>
    </source>
</evidence>
<feature type="compositionally biased region" description="Basic and acidic residues" evidence="1">
    <location>
        <begin position="334"/>
        <end position="344"/>
    </location>
</feature>
<accession>K4QVX1</accession>
<proteinExistence type="predicted"/>
<dbReference type="Proteomes" id="UP000008043">
    <property type="component" value="Chromosome"/>
</dbReference>
<dbReference type="AlphaFoldDB" id="K4QVX1"/>